<evidence type="ECO:0000313" key="1">
    <source>
        <dbReference type="EMBL" id="KKM76734.1"/>
    </source>
</evidence>
<comment type="caution">
    <text evidence="1">The sequence shown here is derived from an EMBL/GenBank/DDBJ whole genome shotgun (WGS) entry which is preliminary data.</text>
</comment>
<proteinExistence type="predicted"/>
<accession>A0A0F9K3Q9</accession>
<name>A0A0F9K3Q9_9ZZZZ</name>
<gene>
    <name evidence="1" type="ORF">LCGC14_1377150</name>
</gene>
<dbReference type="AlphaFoldDB" id="A0A0F9K3Q9"/>
<organism evidence="1">
    <name type="scientific">marine sediment metagenome</name>
    <dbReference type="NCBI Taxonomy" id="412755"/>
    <lineage>
        <taxon>unclassified sequences</taxon>
        <taxon>metagenomes</taxon>
        <taxon>ecological metagenomes</taxon>
    </lineage>
</organism>
<sequence>MPDKNVLPTTDERLDEHLHLAIIGLRQTHGHIDDAMNLLFSVDRNVLANKLGNLNIEISKVLSIKTVDGVHGLIPIREDIKAKIKAEESK</sequence>
<protein>
    <submittedName>
        <fullName evidence="1">Uncharacterized protein</fullName>
    </submittedName>
</protein>
<dbReference type="EMBL" id="LAZR01008756">
    <property type="protein sequence ID" value="KKM76734.1"/>
    <property type="molecule type" value="Genomic_DNA"/>
</dbReference>
<reference evidence="1" key="1">
    <citation type="journal article" date="2015" name="Nature">
        <title>Complex archaea that bridge the gap between prokaryotes and eukaryotes.</title>
        <authorList>
            <person name="Spang A."/>
            <person name="Saw J.H."/>
            <person name="Jorgensen S.L."/>
            <person name="Zaremba-Niedzwiedzka K."/>
            <person name="Martijn J."/>
            <person name="Lind A.E."/>
            <person name="van Eijk R."/>
            <person name="Schleper C."/>
            <person name="Guy L."/>
            <person name="Ettema T.J."/>
        </authorList>
    </citation>
    <scope>NUCLEOTIDE SEQUENCE</scope>
</reference>